<name>A0ACA9MNE6_9GLOM</name>
<comment type="caution">
    <text evidence="1">The sequence shown here is derived from an EMBL/GenBank/DDBJ whole genome shotgun (WGS) entry which is preliminary data.</text>
</comment>
<evidence type="ECO:0000313" key="2">
    <source>
        <dbReference type="Proteomes" id="UP000789920"/>
    </source>
</evidence>
<organism evidence="1 2">
    <name type="scientific">Racocetra persica</name>
    <dbReference type="NCBI Taxonomy" id="160502"/>
    <lineage>
        <taxon>Eukaryota</taxon>
        <taxon>Fungi</taxon>
        <taxon>Fungi incertae sedis</taxon>
        <taxon>Mucoromycota</taxon>
        <taxon>Glomeromycotina</taxon>
        <taxon>Glomeromycetes</taxon>
        <taxon>Diversisporales</taxon>
        <taxon>Gigasporaceae</taxon>
        <taxon>Racocetra</taxon>
    </lineage>
</organism>
<gene>
    <name evidence="1" type="ORF">RPERSI_LOCUS5816</name>
</gene>
<feature type="non-terminal residue" evidence="1">
    <location>
        <position position="142"/>
    </location>
</feature>
<protein>
    <submittedName>
        <fullName evidence="1">18170_t:CDS:1</fullName>
    </submittedName>
</protein>
<proteinExistence type="predicted"/>
<reference evidence="1" key="1">
    <citation type="submission" date="2021-06" db="EMBL/GenBank/DDBJ databases">
        <authorList>
            <person name="Kallberg Y."/>
            <person name="Tangrot J."/>
            <person name="Rosling A."/>
        </authorList>
    </citation>
    <scope>NUCLEOTIDE SEQUENCE</scope>
    <source>
        <strain evidence="1">MA461A</strain>
    </source>
</reference>
<evidence type="ECO:0000313" key="1">
    <source>
        <dbReference type="EMBL" id="CAG8598339.1"/>
    </source>
</evidence>
<accession>A0ACA9MNE6</accession>
<dbReference type="Proteomes" id="UP000789920">
    <property type="component" value="Unassembled WGS sequence"/>
</dbReference>
<keyword evidence="2" id="KW-1185">Reference proteome</keyword>
<sequence>MASIYTQQPIIIMMLEFISIEIIWLVSENIWIDLGQDAELSHYAPPALIFWCLEKISHLSFKDWSTFMKLALLEGYFGIVSLASHRLILTIALILYQIPHSLAVAASNRVGNLLGAGLPNRATIATNTSLILAVMSATCNAM</sequence>
<dbReference type="EMBL" id="CAJVQC010008939">
    <property type="protein sequence ID" value="CAG8598339.1"/>
    <property type="molecule type" value="Genomic_DNA"/>
</dbReference>